<dbReference type="Proteomes" id="UP001160483">
    <property type="component" value="Unassembled WGS sequence"/>
</dbReference>
<dbReference type="AlphaFoldDB" id="A0AAU9KTP0"/>
<comment type="caution">
    <text evidence="1">The sequence shown here is derived from an EMBL/GenBank/DDBJ whole genome shotgun (WGS) entry which is preliminary data.</text>
</comment>
<name>A0AAU9KTP0_9STRA</name>
<evidence type="ECO:0000313" key="2">
    <source>
        <dbReference type="Proteomes" id="UP001160483"/>
    </source>
</evidence>
<reference evidence="1" key="1">
    <citation type="submission" date="2021-11" db="EMBL/GenBank/DDBJ databases">
        <authorList>
            <person name="Islam A."/>
            <person name="Islam S."/>
            <person name="Flora M.S."/>
            <person name="Rahman M."/>
            <person name="Ziaur R.M."/>
            <person name="Epstein J.H."/>
            <person name="Hassan M."/>
            <person name="Klassen M."/>
            <person name="Woodard K."/>
            <person name="Webb A."/>
            <person name="Webby R.J."/>
            <person name="El Zowalaty M.E."/>
        </authorList>
    </citation>
    <scope>NUCLEOTIDE SEQUENCE</scope>
    <source>
        <strain evidence="1">Pbs3</strain>
    </source>
</reference>
<organism evidence="1 2">
    <name type="scientific">Peronospora belbahrii</name>
    <dbReference type="NCBI Taxonomy" id="622444"/>
    <lineage>
        <taxon>Eukaryota</taxon>
        <taxon>Sar</taxon>
        <taxon>Stramenopiles</taxon>
        <taxon>Oomycota</taxon>
        <taxon>Peronosporomycetes</taxon>
        <taxon>Peronosporales</taxon>
        <taxon>Peronosporaceae</taxon>
        <taxon>Peronospora</taxon>
    </lineage>
</organism>
<dbReference type="EMBL" id="CAKKTJ010000158">
    <property type="protein sequence ID" value="CAH0476735.1"/>
    <property type="molecule type" value="Genomic_DNA"/>
</dbReference>
<protein>
    <submittedName>
        <fullName evidence="1">Uncharacterized protein</fullName>
    </submittedName>
</protein>
<sequence length="117" mass="13321">MTSCVAEHQLLERRHHCRRCRRHPTSFASSPFAFPRWSRCQAVMLSVGRAHEAQTPVIIWREFIWRLTATAMTLGPANECLQKVSPHYRKTSGGDAGLLFDVKDAGIMKTTLKARSR</sequence>
<proteinExistence type="predicted"/>
<accession>A0AAU9KTP0</accession>
<evidence type="ECO:0000313" key="1">
    <source>
        <dbReference type="EMBL" id="CAH0476735.1"/>
    </source>
</evidence>
<gene>
    <name evidence="1" type="ORF">PBS003_LOCUS3506</name>
</gene>